<evidence type="ECO:0000313" key="1">
    <source>
        <dbReference type="EMBL" id="MPC52500.1"/>
    </source>
</evidence>
<organism evidence="1 2">
    <name type="scientific">Portunus trituberculatus</name>
    <name type="common">Swimming crab</name>
    <name type="synonym">Neptunus trituberculatus</name>
    <dbReference type="NCBI Taxonomy" id="210409"/>
    <lineage>
        <taxon>Eukaryota</taxon>
        <taxon>Metazoa</taxon>
        <taxon>Ecdysozoa</taxon>
        <taxon>Arthropoda</taxon>
        <taxon>Crustacea</taxon>
        <taxon>Multicrustacea</taxon>
        <taxon>Malacostraca</taxon>
        <taxon>Eumalacostraca</taxon>
        <taxon>Eucarida</taxon>
        <taxon>Decapoda</taxon>
        <taxon>Pleocyemata</taxon>
        <taxon>Brachyura</taxon>
        <taxon>Eubrachyura</taxon>
        <taxon>Portunoidea</taxon>
        <taxon>Portunidae</taxon>
        <taxon>Portuninae</taxon>
        <taxon>Portunus</taxon>
    </lineage>
</organism>
<dbReference type="EMBL" id="VSRR010010924">
    <property type="protein sequence ID" value="MPC52500.1"/>
    <property type="molecule type" value="Genomic_DNA"/>
</dbReference>
<sequence>MFVCTPSGARLPFTHREPRPAVPTAALETNYATQCYSLGTASERESLEEICAVKFAEVSPNPCLKVTPHYRCIDY</sequence>
<keyword evidence="2" id="KW-1185">Reference proteome</keyword>
<dbReference type="AlphaFoldDB" id="A0A5B7FXP8"/>
<accession>A0A5B7FXP8</accession>
<dbReference type="Proteomes" id="UP000324222">
    <property type="component" value="Unassembled WGS sequence"/>
</dbReference>
<evidence type="ECO:0000313" key="2">
    <source>
        <dbReference type="Proteomes" id="UP000324222"/>
    </source>
</evidence>
<name>A0A5B7FXP8_PORTR</name>
<gene>
    <name evidence="1" type="ORF">E2C01_046370</name>
</gene>
<protein>
    <submittedName>
        <fullName evidence="1">Uncharacterized protein</fullName>
    </submittedName>
</protein>
<reference evidence="1 2" key="1">
    <citation type="submission" date="2019-05" db="EMBL/GenBank/DDBJ databases">
        <title>Another draft genome of Portunus trituberculatus and its Hox gene families provides insights of decapod evolution.</title>
        <authorList>
            <person name="Jeong J.-H."/>
            <person name="Song I."/>
            <person name="Kim S."/>
            <person name="Choi T."/>
            <person name="Kim D."/>
            <person name="Ryu S."/>
            <person name="Kim W."/>
        </authorList>
    </citation>
    <scope>NUCLEOTIDE SEQUENCE [LARGE SCALE GENOMIC DNA]</scope>
    <source>
        <tissue evidence="1">Muscle</tissue>
    </source>
</reference>
<proteinExistence type="predicted"/>
<comment type="caution">
    <text evidence="1">The sequence shown here is derived from an EMBL/GenBank/DDBJ whole genome shotgun (WGS) entry which is preliminary data.</text>
</comment>